<gene>
    <name evidence="1" type="ORF">A1Q1_00264</name>
</gene>
<evidence type="ECO:0000313" key="2">
    <source>
        <dbReference type="Proteomes" id="UP000002748"/>
    </source>
</evidence>
<reference evidence="1 2" key="1">
    <citation type="journal article" date="2012" name="Eukaryot. Cell">
        <title>Draft genome sequence of CBS 2479, the standard type strain of Trichosporon asahii.</title>
        <authorList>
            <person name="Yang R.Y."/>
            <person name="Li H.T."/>
            <person name="Zhu H."/>
            <person name="Zhou G.P."/>
            <person name="Wang M."/>
            <person name="Wang L."/>
        </authorList>
    </citation>
    <scope>NUCLEOTIDE SEQUENCE [LARGE SCALE GENOMIC DNA]</scope>
    <source>
        <strain evidence="2">ATCC 90039 / CBS 2479 / JCM 2466 / KCTC 7840 / NCYC 2677 / UAMH 7654</strain>
    </source>
</reference>
<dbReference type="AlphaFoldDB" id="J4UG50"/>
<dbReference type="GeneID" id="25983778"/>
<organism evidence="1 2">
    <name type="scientific">Trichosporon asahii var. asahii (strain ATCC 90039 / CBS 2479 / JCM 2466 / KCTC 7840 / NBRC 103889/ NCYC 2677 / UAMH 7654)</name>
    <name type="common">Yeast</name>
    <dbReference type="NCBI Taxonomy" id="1186058"/>
    <lineage>
        <taxon>Eukaryota</taxon>
        <taxon>Fungi</taxon>
        <taxon>Dikarya</taxon>
        <taxon>Basidiomycota</taxon>
        <taxon>Agaricomycotina</taxon>
        <taxon>Tremellomycetes</taxon>
        <taxon>Trichosporonales</taxon>
        <taxon>Trichosporonaceae</taxon>
        <taxon>Trichosporon</taxon>
    </lineage>
</organism>
<dbReference type="Proteomes" id="UP000002748">
    <property type="component" value="Unassembled WGS sequence"/>
</dbReference>
<dbReference type="RefSeq" id="XP_014182067.1">
    <property type="nucleotide sequence ID" value="XM_014326592.1"/>
</dbReference>
<sequence>MEGAAESPELLLARDTAVVVFGVCRPQPIGEDRLAEVANVALVPEMEALLNLVLGNVELVLEALQDAAAVPLPYAGVEFLAERALLNLYAQDGEEVAGEGHMLQPMNGTHILLRLRSANELFAVLAEEVGVGPRNALDFGALHAAASLHVLPELAVVPAHGAARFRRTLVRRRTMAGQGKIGKSLVDEEWENVEKDNGEKLSVLTVFEAGRVTG</sequence>
<accession>J4UG50</accession>
<dbReference type="EMBL" id="ALBS01000107">
    <property type="protein sequence ID" value="EJT50420.1"/>
    <property type="molecule type" value="Genomic_DNA"/>
</dbReference>
<dbReference type="HOGENOM" id="CLU_1289762_0_0_1"/>
<protein>
    <submittedName>
        <fullName evidence="1">Uncharacterized protein</fullName>
    </submittedName>
</protein>
<comment type="caution">
    <text evidence="1">The sequence shown here is derived from an EMBL/GenBank/DDBJ whole genome shotgun (WGS) entry which is preliminary data.</text>
</comment>
<name>J4UG50_TRIAS</name>
<proteinExistence type="predicted"/>
<evidence type="ECO:0000313" key="1">
    <source>
        <dbReference type="EMBL" id="EJT50420.1"/>
    </source>
</evidence>
<dbReference type="KEGG" id="tasa:A1Q1_00264"/>
<dbReference type="VEuPathDB" id="FungiDB:A1Q1_00264"/>